<comment type="catalytic activity">
    <reaction evidence="3">
        <text>L-glutaminyl-[protein] + H2O = L-glutamyl-[protein] + NH4(+)</text>
        <dbReference type="Rhea" id="RHEA:16441"/>
        <dbReference type="Rhea" id="RHEA-COMP:10207"/>
        <dbReference type="Rhea" id="RHEA-COMP:10208"/>
        <dbReference type="ChEBI" id="CHEBI:15377"/>
        <dbReference type="ChEBI" id="CHEBI:28938"/>
        <dbReference type="ChEBI" id="CHEBI:29973"/>
        <dbReference type="ChEBI" id="CHEBI:30011"/>
        <dbReference type="EC" id="3.5.1.44"/>
    </reaction>
</comment>
<evidence type="ECO:0000313" key="5">
    <source>
        <dbReference type="Proteomes" id="UP001060895"/>
    </source>
</evidence>
<dbReference type="PANTHER" id="PTHR35147">
    <property type="entry name" value="CHEMORECEPTOR GLUTAMINE DEAMIDASE CHED-RELATED"/>
    <property type="match status" value="1"/>
</dbReference>
<dbReference type="InterPro" id="IPR038592">
    <property type="entry name" value="CheD-like_sf"/>
</dbReference>
<dbReference type="CDD" id="cd16352">
    <property type="entry name" value="CheD"/>
    <property type="match status" value="1"/>
</dbReference>
<name>A0ABQ0P1N2_9PROT</name>
<proteinExistence type="inferred from homology"/>
<accession>A0ABQ0P1N2</accession>
<dbReference type="Proteomes" id="UP001060895">
    <property type="component" value="Unassembled WGS sequence"/>
</dbReference>
<dbReference type="EC" id="3.5.1.44" evidence="3"/>
<reference evidence="4" key="1">
    <citation type="submission" date="2013-04" db="EMBL/GenBank/DDBJ databases">
        <title>The genome sequencing project of 58 acetic acid bacteria.</title>
        <authorList>
            <person name="Okamoto-Kainuma A."/>
            <person name="Ishikawa M."/>
            <person name="Umino S."/>
            <person name="Koizumi Y."/>
            <person name="Shiwa Y."/>
            <person name="Yoshikawa H."/>
            <person name="Matsutani M."/>
            <person name="Matsushita K."/>
        </authorList>
    </citation>
    <scope>NUCLEOTIDE SEQUENCE</scope>
    <source>
        <strain evidence="4">DSM 12717</strain>
    </source>
</reference>
<comment type="caution">
    <text evidence="4">The sequence shown here is derived from an EMBL/GenBank/DDBJ whole genome shotgun (WGS) entry which is preliminary data.</text>
</comment>
<evidence type="ECO:0000256" key="2">
    <source>
        <dbReference type="ARBA" id="ARBA00022801"/>
    </source>
</evidence>
<dbReference type="EMBL" id="BAQP01000004">
    <property type="protein sequence ID" value="GBQ18821.1"/>
    <property type="molecule type" value="Genomic_DNA"/>
</dbReference>
<sequence length="186" mass="20065">MTDPLPSTTVVQGEVVVSDDPSALLMTLLGSCVSVCMFDPVARLGGMNHFLLPGGGEREDEGALRFGANAMEKLVNGILKAGGKRDRLRCKAFGGAAIVPSLGRIGQENSLFVMHYLADEGIPCIARSLGGTQARRVRFWPVSGKAQQSLIQDDQAIVRQEEAYSRQETEAERQWAREAGSGVELF</sequence>
<organism evidence="4 5">
    <name type="scientific">Gluconacetobacter sacchari DSM 12717</name>
    <dbReference type="NCBI Taxonomy" id="1307940"/>
    <lineage>
        <taxon>Bacteria</taxon>
        <taxon>Pseudomonadati</taxon>
        <taxon>Pseudomonadota</taxon>
        <taxon>Alphaproteobacteria</taxon>
        <taxon>Acetobacterales</taxon>
        <taxon>Acetobacteraceae</taxon>
        <taxon>Gluconacetobacter</taxon>
    </lineage>
</organism>
<keyword evidence="5" id="KW-1185">Reference proteome</keyword>
<comment type="similarity">
    <text evidence="3">Belongs to the CheD family.</text>
</comment>
<dbReference type="InterPro" id="IPR011324">
    <property type="entry name" value="Cytotoxic_necrot_fac-like_cat"/>
</dbReference>
<comment type="function">
    <text evidence="3">Probably deamidates glutamine residues to glutamate on methyl-accepting chemotaxis receptors (MCPs), playing an important role in chemotaxis.</text>
</comment>
<dbReference type="SUPFAM" id="SSF64438">
    <property type="entry name" value="CNF1/YfiH-like putative cysteine hydrolases"/>
    <property type="match status" value="1"/>
</dbReference>
<protein>
    <recommendedName>
        <fullName evidence="3">Probable chemoreceptor glutamine deamidase CheD</fullName>
        <ecNumber evidence="3">3.5.1.44</ecNumber>
    </recommendedName>
</protein>
<evidence type="ECO:0000313" key="4">
    <source>
        <dbReference type="EMBL" id="GBQ18821.1"/>
    </source>
</evidence>
<dbReference type="InterPro" id="IPR005659">
    <property type="entry name" value="Chemorcpt_Glu_NH3ase_CheD"/>
</dbReference>
<gene>
    <name evidence="3" type="primary">cheD</name>
    <name evidence="4" type="ORF">AA12717_0046</name>
</gene>
<dbReference type="HAMAP" id="MF_01440">
    <property type="entry name" value="CheD"/>
    <property type="match status" value="1"/>
</dbReference>
<keyword evidence="1 3" id="KW-0145">Chemotaxis</keyword>
<evidence type="ECO:0000256" key="3">
    <source>
        <dbReference type="HAMAP-Rule" id="MF_01440"/>
    </source>
</evidence>
<dbReference type="PANTHER" id="PTHR35147:SF2">
    <property type="entry name" value="CHEMORECEPTOR GLUTAMINE DEAMIDASE CHED-RELATED"/>
    <property type="match status" value="1"/>
</dbReference>
<dbReference type="Gene3D" id="3.30.1330.200">
    <property type="match status" value="1"/>
</dbReference>
<dbReference type="Pfam" id="PF03975">
    <property type="entry name" value="CheD"/>
    <property type="match status" value="1"/>
</dbReference>
<evidence type="ECO:0000256" key="1">
    <source>
        <dbReference type="ARBA" id="ARBA00022500"/>
    </source>
</evidence>
<keyword evidence="2 3" id="KW-0378">Hydrolase</keyword>